<sequence>MFKLSKEKNRLLKQLIVLSVVLLGSFVCLALIFGQSSYVTDRGHFKEQPLAFSHRTHTHDVGIDCIYCHTQPEKSPQSDLPTTETCYGCHQDVLKTTAYLDPVRSAYQKNDVIKWNRVNLLANHVYFNHSKHLKRNISCETCHGDVTQMPKMTAAHDFTMQWCLSCHRTYHENEKAEDVINRDLKGCYTCHR</sequence>
<proteinExistence type="predicted"/>
<dbReference type="Proteomes" id="UP001324634">
    <property type="component" value="Chromosome"/>
</dbReference>
<dbReference type="EMBL" id="CP139487">
    <property type="protein sequence ID" value="WPU66072.1"/>
    <property type="molecule type" value="Genomic_DNA"/>
</dbReference>
<dbReference type="AlphaFoldDB" id="A0AAX4HS86"/>
<name>A0AAX4HS86_9BACT</name>
<reference evidence="2 3" key="1">
    <citation type="submission" date="2023-11" db="EMBL/GenBank/DDBJ databases">
        <title>Peredibacter starrii A3.12.</title>
        <authorList>
            <person name="Mitchell R.J."/>
        </authorList>
    </citation>
    <scope>NUCLEOTIDE SEQUENCE [LARGE SCALE GENOMIC DNA]</scope>
    <source>
        <strain evidence="2 3">A3.12</strain>
    </source>
</reference>
<dbReference type="RefSeq" id="WP_321397832.1">
    <property type="nucleotide sequence ID" value="NZ_CP139487.1"/>
</dbReference>
<dbReference type="PANTHER" id="PTHR39425:SF1">
    <property type="entry name" value="CYTOCHROME C7-LIKE DOMAIN-CONTAINING PROTEIN"/>
    <property type="match status" value="1"/>
</dbReference>
<dbReference type="CDD" id="cd08168">
    <property type="entry name" value="Cytochrom_C3"/>
    <property type="match status" value="1"/>
</dbReference>
<keyword evidence="3" id="KW-1185">Reference proteome</keyword>
<dbReference type="KEGG" id="psti:SOO65_04870"/>
<feature type="domain" description="Cytochrome c7-like" evidence="1">
    <location>
        <begin position="125"/>
        <end position="192"/>
    </location>
</feature>
<dbReference type="PANTHER" id="PTHR39425">
    <property type="entry name" value="LIPOPROTEIN CYTOCHROME C"/>
    <property type="match status" value="1"/>
</dbReference>
<dbReference type="Gene3D" id="3.90.10.10">
    <property type="entry name" value="Cytochrome C3"/>
    <property type="match status" value="2"/>
</dbReference>
<dbReference type="InterPro" id="IPR029467">
    <property type="entry name" value="Cyt_c7-like"/>
</dbReference>
<organism evidence="2 3">
    <name type="scientific">Peredibacter starrii</name>
    <dbReference type="NCBI Taxonomy" id="28202"/>
    <lineage>
        <taxon>Bacteria</taxon>
        <taxon>Pseudomonadati</taxon>
        <taxon>Bdellovibrionota</taxon>
        <taxon>Bacteriovoracia</taxon>
        <taxon>Bacteriovoracales</taxon>
        <taxon>Bacteriovoracaceae</taxon>
        <taxon>Peredibacter</taxon>
    </lineage>
</organism>
<evidence type="ECO:0000259" key="1">
    <source>
        <dbReference type="Pfam" id="PF14522"/>
    </source>
</evidence>
<dbReference type="Pfam" id="PF14522">
    <property type="entry name" value="Cytochrome_C7"/>
    <property type="match status" value="1"/>
</dbReference>
<gene>
    <name evidence="2" type="ORF">SOO65_04870</name>
</gene>
<dbReference type="InterPro" id="IPR036280">
    <property type="entry name" value="Multihaem_cyt_sf"/>
</dbReference>
<accession>A0AAX4HS86</accession>
<evidence type="ECO:0000313" key="3">
    <source>
        <dbReference type="Proteomes" id="UP001324634"/>
    </source>
</evidence>
<evidence type="ECO:0000313" key="2">
    <source>
        <dbReference type="EMBL" id="WPU66072.1"/>
    </source>
</evidence>
<dbReference type="SUPFAM" id="SSF48695">
    <property type="entry name" value="Multiheme cytochromes"/>
    <property type="match status" value="1"/>
</dbReference>
<protein>
    <submittedName>
        <fullName evidence="2">Cytochrome c3 family protein</fullName>
    </submittedName>
</protein>